<feature type="transmembrane region" description="Helical" evidence="1">
    <location>
        <begin position="6"/>
        <end position="21"/>
    </location>
</feature>
<organism evidence="2 3">
    <name type="scientific">Candidatus Magasanikbacteria bacterium CG10_big_fil_rev_8_21_14_0_10_47_10</name>
    <dbReference type="NCBI Taxonomy" id="1974652"/>
    <lineage>
        <taxon>Bacteria</taxon>
        <taxon>Candidatus Magasanikiibacteriota</taxon>
    </lineage>
</organism>
<sequence length="110" mass="12528">MLLIFQIIFIGFSLLAIRSVYKRRKEGFLGLSGFLFWSLFWIFVAVVVAVPESANSAARLFGIGRGADFAIYSSIGLIFFILFRLHIKIESIGRDITKLTRHQALEEKNE</sequence>
<dbReference type="Proteomes" id="UP000230154">
    <property type="component" value="Unassembled WGS sequence"/>
</dbReference>
<keyword evidence="1" id="KW-1133">Transmembrane helix</keyword>
<protein>
    <recommendedName>
        <fullName evidence="4">DUF2304 domain-containing protein</fullName>
    </recommendedName>
</protein>
<feature type="transmembrane region" description="Helical" evidence="1">
    <location>
        <begin position="28"/>
        <end position="49"/>
    </location>
</feature>
<dbReference type="InterPro" id="IPR019277">
    <property type="entry name" value="DUF2304"/>
</dbReference>
<reference evidence="3" key="1">
    <citation type="submission" date="2017-09" db="EMBL/GenBank/DDBJ databases">
        <title>Depth-based differentiation of microbial function through sediment-hosted aquifers and enrichment of novel symbionts in the deep terrestrial subsurface.</title>
        <authorList>
            <person name="Probst A.J."/>
            <person name="Ladd B."/>
            <person name="Jarett J.K."/>
            <person name="Geller-Mcgrath D.E."/>
            <person name="Sieber C.M.K."/>
            <person name="Emerson J.B."/>
            <person name="Anantharaman K."/>
            <person name="Thomas B.C."/>
            <person name="Malmstrom R."/>
            <person name="Stieglmeier M."/>
            <person name="Klingl A."/>
            <person name="Woyke T."/>
            <person name="Ryan C.M."/>
            <person name="Banfield J.F."/>
        </authorList>
    </citation>
    <scope>NUCLEOTIDE SEQUENCE [LARGE SCALE GENOMIC DNA]</scope>
</reference>
<name>A0A2H0TS62_9BACT</name>
<dbReference type="Pfam" id="PF10066">
    <property type="entry name" value="DUF2304"/>
    <property type="match status" value="1"/>
</dbReference>
<keyword evidence="1" id="KW-0472">Membrane</keyword>
<gene>
    <name evidence="2" type="ORF">COU35_02865</name>
</gene>
<dbReference type="EMBL" id="PFCB01000022">
    <property type="protein sequence ID" value="PIR74366.1"/>
    <property type="molecule type" value="Genomic_DNA"/>
</dbReference>
<evidence type="ECO:0000313" key="3">
    <source>
        <dbReference type="Proteomes" id="UP000230154"/>
    </source>
</evidence>
<keyword evidence="1" id="KW-0812">Transmembrane</keyword>
<comment type="caution">
    <text evidence="2">The sequence shown here is derived from an EMBL/GenBank/DDBJ whole genome shotgun (WGS) entry which is preliminary data.</text>
</comment>
<evidence type="ECO:0000313" key="2">
    <source>
        <dbReference type="EMBL" id="PIR74366.1"/>
    </source>
</evidence>
<dbReference type="AlphaFoldDB" id="A0A2H0TS62"/>
<feature type="transmembrane region" description="Helical" evidence="1">
    <location>
        <begin position="69"/>
        <end position="87"/>
    </location>
</feature>
<accession>A0A2H0TS62</accession>
<evidence type="ECO:0000256" key="1">
    <source>
        <dbReference type="SAM" id="Phobius"/>
    </source>
</evidence>
<evidence type="ECO:0008006" key="4">
    <source>
        <dbReference type="Google" id="ProtNLM"/>
    </source>
</evidence>
<proteinExistence type="predicted"/>